<proteinExistence type="predicted"/>
<dbReference type="GO" id="GO:0046872">
    <property type="term" value="F:metal ion binding"/>
    <property type="evidence" value="ECO:0007669"/>
    <property type="project" value="UniProtKB-KW"/>
</dbReference>
<dbReference type="GO" id="GO:0016788">
    <property type="term" value="F:hydrolase activity, acting on ester bonds"/>
    <property type="evidence" value="ECO:0007669"/>
    <property type="project" value="InterPro"/>
</dbReference>
<dbReference type="PANTHER" id="PTHR46124">
    <property type="entry name" value="D-AMINOACYL-TRNA DEACYLASE"/>
    <property type="match status" value="1"/>
</dbReference>
<reference evidence="4" key="1">
    <citation type="submission" date="2024-05" db="EMBL/GenBank/DDBJ databases">
        <authorList>
            <person name="Cai S.Y."/>
            <person name="Jin L.M."/>
            <person name="Li H.R."/>
        </authorList>
    </citation>
    <scope>NUCLEOTIDE SEQUENCE</scope>
    <source>
        <strain evidence="4">A5-74</strain>
    </source>
</reference>
<dbReference type="InterPro" id="IPR018228">
    <property type="entry name" value="DNase_TatD-rel_CS"/>
</dbReference>
<dbReference type="Gene3D" id="3.20.20.140">
    <property type="entry name" value="Metal-dependent hydrolases"/>
    <property type="match status" value="1"/>
</dbReference>
<accession>A0AAU8DLB2</accession>
<feature type="binding site" evidence="3">
    <location>
        <position position="115"/>
    </location>
    <ligand>
        <name>a divalent metal cation</name>
        <dbReference type="ChEBI" id="CHEBI:60240"/>
        <label>1</label>
    </ligand>
</feature>
<gene>
    <name evidence="4" type="ORF">ABLG96_17375</name>
</gene>
<name>A0AAU8DLB2_9ACTN</name>
<dbReference type="FunFam" id="3.20.20.140:FF:000005">
    <property type="entry name" value="TatD family hydrolase"/>
    <property type="match status" value="1"/>
</dbReference>
<feature type="binding site" evidence="3">
    <location>
        <position position="229"/>
    </location>
    <ligand>
        <name>a divalent metal cation</name>
        <dbReference type="ChEBI" id="CHEBI:60240"/>
        <label>1</label>
    </ligand>
</feature>
<protein>
    <submittedName>
        <fullName evidence="4">TatD family hydrolase</fullName>
    </submittedName>
</protein>
<dbReference type="SUPFAM" id="SSF51556">
    <property type="entry name" value="Metallo-dependent hydrolases"/>
    <property type="match status" value="1"/>
</dbReference>
<dbReference type="AlphaFoldDB" id="A0AAU8DLB2"/>
<feature type="binding site" evidence="3">
    <location>
        <position position="29"/>
    </location>
    <ligand>
        <name>a divalent metal cation</name>
        <dbReference type="ChEBI" id="CHEBI:60240"/>
        <label>1</label>
    </ligand>
</feature>
<evidence type="ECO:0000313" key="4">
    <source>
        <dbReference type="EMBL" id="XCG62963.1"/>
    </source>
</evidence>
<evidence type="ECO:0000256" key="1">
    <source>
        <dbReference type="ARBA" id="ARBA00022723"/>
    </source>
</evidence>
<dbReference type="NCBIfam" id="TIGR00010">
    <property type="entry name" value="YchF/TatD family DNA exonuclease"/>
    <property type="match status" value="1"/>
</dbReference>
<feature type="binding site" evidence="3">
    <location>
        <position position="179"/>
    </location>
    <ligand>
        <name>a divalent metal cation</name>
        <dbReference type="ChEBI" id="CHEBI:60240"/>
        <label>2</label>
    </ligand>
</feature>
<dbReference type="GO" id="GO:0004536">
    <property type="term" value="F:DNA nuclease activity"/>
    <property type="evidence" value="ECO:0007669"/>
    <property type="project" value="InterPro"/>
</dbReference>
<dbReference type="InterPro" id="IPR001130">
    <property type="entry name" value="TatD-like"/>
</dbReference>
<organism evidence="4">
    <name type="scientific">Nakamurella sp. A5-74</name>
    <dbReference type="NCBI Taxonomy" id="3158264"/>
    <lineage>
        <taxon>Bacteria</taxon>
        <taxon>Bacillati</taxon>
        <taxon>Actinomycetota</taxon>
        <taxon>Actinomycetes</taxon>
        <taxon>Nakamurellales</taxon>
        <taxon>Nakamurellaceae</taxon>
        <taxon>Nakamurella</taxon>
    </lineage>
</organism>
<dbReference type="InterPro" id="IPR015991">
    <property type="entry name" value="TatD/YcfH-like"/>
</dbReference>
<sequence>MPLPASFADRPPVPAADPLPSPIVDAHTHLDACGADEPAAVRAALDAATAAGVRAVITVGDGLGSARWAAAAAQWDDRLYAAVAVHPTRADELDEAARAELAALARQDRVVAVGETGLDNHWPARGVGAAPALQREAFAWHIQLAKDVGKTLMIHDREAHDEILQILDTEGAPERVAFHCFSGDVALARQCADRGFVMSFAGPVTFRNNHELHAAARFAPADLITVETDAPYLAPHPYRGSTNSPAAVAHTARAMAALRDVELTDFCRQLCATTARLYEVPTAG</sequence>
<keyword evidence="2 4" id="KW-0378">Hydrolase</keyword>
<dbReference type="PROSITE" id="PS01137">
    <property type="entry name" value="TATD_1"/>
    <property type="match status" value="1"/>
</dbReference>
<dbReference type="EMBL" id="CP159218">
    <property type="protein sequence ID" value="XCG62963.1"/>
    <property type="molecule type" value="Genomic_DNA"/>
</dbReference>
<feature type="binding site" evidence="3">
    <location>
        <position position="27"/>
    </location>
    <ligand>
        <name>a divalent metal cation</name>
        <dbReference type="ChEBI" id="CHEBI:60240"/>
        <label>1</label>
    </ligand>
</feature>
<evidence type="ECO:0000256" key="2">
    <source>
        <dbReference type="ARBA" id="ARBA00022801"/>
    </source>
</evidence>
<keyword evidence="1 3" id="KW-0479">Metal-binding</keyword>
<dbReference type="GO" id="GO:0005829">
    <property type="term" value="C:cytosol"/>
    <property type="evidence" value="ECO:0007669"/>
    <property type="project" value="TreeGrafter"/>
</dbReference>
<dbReference type="Pfam" id="PF01026">
    <property type="entry name" value="TatD_DNase"/>
    <property type="match status" value="1"/>
</dbReference>
<dbReference type="PIRSF" id="PIRSF005902">
    <property type="entry name" value="DNase_TatD"/>
    <property type="match status" value="1"/>
</dbReference>
<dbReference type="RefSeq" id="WP_353648578.1">
    <property type="nucleotide sequence ID" value="NZ_CP159218.1"/>
</dbReference>
<dbReference type="PANTHER" id="PTHR46124:SF2">
    <property type="entry name" value="D-AMINOACYL-TRNA DEACYLASE"/>
    <property type="match status" value="1"/>
</dbReference>
<dbReference type="InterPro" id="IPR032466">
    <property type="entry name" value="Metal_Hydrolase"/>
</dbReference>
<evidence type="ECO:0000256" key="3">
    <source>
        <dbReference type="PIRSR" id="PIRSR005902-1"/>
    </source>
</evidence>
<feature type="binding site" evidence="3">
    <location>
        <position position="155"/>
    </location>
    <ligand>
        <name>a divalent metal cation</name>
        <dbReference type="ChEBI" id="CHEBI:60240"/>
        <label>2</label>
    </ligand>
</feature>
<dbReference type="CDD" id="cd01310">
    <property type="entry name" value="TatD_DNAse"/>
    <property type="match status" value="1"/>
</dbReference>